<dbReference type="EMBL" id="AGCM01000055">
    <property type="protein sequence ID" value="EHM54853.1"/>
    <property type="molecule type" value="Genomic_DNA"/>
</dbReference>
<protein>
    <submittedName>
        <fullName evidence="1">Uncharacterized protein</fullName>
    </submittedName>
</protein>
<evidence type="ECO:0000313" key="2">
    <source>
        <dbReference type="Proteomes" id="UP000004750"/>
    </source>
</evidence>
<reference evidence="1 2" key="1">
    <citation type="submission" date="2011-08" db="EMBL/GenBank/DDBJ databases">
        <authorList>
            <person name="Weinstock G."/>
            <person name="Sodergren E."/>
            <person name="Clifton S."/>
            <person name="Fulton L."/>
            <person name="Fulton B."/>
            <person name="Courtney L."/>
            <person name="Fronick C."/>
            <person name="Harrison M."/>
            <person name="Strong C."/>
            <person name="Farmer C."/>
            <person name="Delahaunty K."/>
            <person name="Markovic C."/>
            <person name="Hall O."/>
            <person name="Minx P."/>
            <person name="Tomlinson C."/>
            <person name="Mitreva M."/>
            <person name="Hou S."/>
            <person name="Chen J."/>
            <person name="Wollam A."/>
            <person name="Pepin K.H."/>
            <person name="Johnson M."/>
            <person name="Bhonagiri V."/>
            <person name="Zhang X."/>
            <person name="Suruliraj S."/>
            <person name="Warren W."/>
            <person name="Chinwalla A."/>
            <person name="Mardis E.R."/>
            <person name="Wilson R.K."/>
        </authorList>
    </citation>
    <scope>NUCLEOTIDE SEQUENCE [LARGE SCALE GENOMIC DNA]</scope>
    <source>
        <strain evidence="1 2">F0432</strain>
    </source>
</reference>
<proteinExistence type="predicted"/>
<accession>G9ZE93</accession>
<dbReference type="AlphaFoldDB" id="G9ZE93"/>
<sequence length="179" mass="19806">MMFVPVLCTMPRHSTKQFQVFPVHDLPRHDGVFPDADALSRWLAQQSAPTCARGGGWLALCYPLDGPPALHQGLLQAVTLCAAEIGDLRLRRDGSLFRNDAPLGRVVVNVSLHGDGSLARITVPDLDGLESALLSRLIDWNLYPYLPVINRWREFALDGDIDQKGRAVRIVNGKPVFED</sequence>
<gene>
    <name evidence="1" type="ORF">HMPREF9080_01082</name>
</gene>
<dbReference type="STRING" id="797473.HMPREF9080_01082"/>
<evidence type="ECO:0000313" key="1">
    <source>
        <dbReference type="EMBL" id="EHM54853.1"/>
    </source>
</evidence>
<comment type="caution">
    <text evidence="1">The sequence shown here is derived from an EMBL/GenBank/DDBJ whole genome shotgun (WGS) entry which is preliminary data.</text>
</comment>
<organism evidence="1 2">
    <name type="scientific">Cardiobacterium valvarum F0432</name>
    <dbReference type="NCBI Taxonomy" id="797473"/>
    <lineage>
        <taxon>Bacteria</taxon>
        <taxon>Pseudomonadati</taxon>
        <taxon>Pseudomonadota</taxon>
        <taxon>Gammaproteobacteria</taxon>
        <taxon>Cardiobacteriales</taxon>
        <taxon>Cardiobacteriaceae</taxon>
        <taxon>Cardiobacterium</taxon>
    </lineage>
</organism>
<dbReference type="HOGENOM" id="CLU_1567868_0_0_6"/>
<name>G9ZE93_9GAMM</name>
<dbReference type="Proteomes" id="UP000004750">
    <property type="component" value="Unassembled WGS sequence"/>
</dbReference>